<dbReference type="OrthoDB" id="2967577at2"/>
<dbReference type="AlphaFoldDB" id="A0A4U1CYC1"/>
<keyword evidence="2" id="KW-1185">Reference proteome</keyword>
<evidence type="ECO:0000313" key="1">
    <source>
        <dbReference type="EMBL" id="TKC15039.1"/>
    </source>
</evidence>
<accession>A0A4U1CYC1</accession>
<dbReference type="Proteomes" id="UP000307756">
    <property type="component" value="Unassembled WGS sequence"/>
</dbReference>
<organism evidence="1 2">
    <name type="scientific">Robertmurraya kyonggiensis</name>
    <dbReference type="NCBI Taxonomy" id="1037680"/>
    <lineage>
        <taxon>Bacteria</taxon>
        <taxon>Bacillati</taxon>
        <taxon>Bacillota</taxon>
        <taxon>Bacilli</taxon>
        <taxon>Bacillales</taxon>
        <taxon>Bacillaceae</taxon>
        <taxon>Robertmurraya</taxon>
    </lineage>
</organism>
<dbReference type="RefSeq" id="WP_136833175.1">
    <property type="nucleotide sequence ID" value="NZ_SWBM01000006.1"/>
</dbReference>
<name>A0A4U1CYC1_9BACI</name>
<sequence length="191" mass="22395">MAKVCFYPVQFLEEARYTADNLLIAKMMSDHGRPLDPDLQFYVKNSNNDSSLFFDALNILFQDVKIDEEYDEKKHETKTKIVLCNEEISRWQHLTKQLKETSMFYAFRMVQIGIESTLFTLSDYCDAEVEGHFIDQGIILEIAGSSKYTLFHEILETILAFICALNKQLQIWEGYYYEYTKGSKRDTYHAS</sequence>
<gene>
    <name evidence="1" type="ORF">FA727_19275</name>
</gene>
<proteinExistence type="predicted"/>
<protein>
    <submittedName>
        <fullName evidence="1">Uncharacterized protein</fullName>
    </submittedName>
</protein>
<evidence type="ECO:0000313" key="2">
    <source>
        <dbReference type="Proteomes" id="UP000307756"/>
    </source>
</evidence>
<comment type="caution">
    <text evidence="1">The sequence shown here is derived from an EMBL/GenBank/DDBJ whole genome shotgun (WGS) entry which is preliminary data.</text>
</comment>
<reference evidence="1 2" key="1">
    <citation type="journal article" date="2011" name="J. Microbiol.">
        <title>Bacillus kyonggiensis sp. nov., isolated from soil of a lettuce field.</title>
        <authorList>
            <person name="Dong K."/>
            <person name="Lee S."/>
        </authorList>
    </citation>
    <scope>NUCLEOTIDE SEQUENCE [LARGE SCALE GENOMIC DNA]</scope>
    <source>
        <strain evidence="1 2">NB22</strain>
    </source>
</reference>
<dbReference type="EMBL" id="SWBM01000006">
    <property type="protein sequence ID" value="TKC15039.1"/>
    <property type="molecule type" value="Genomic_DNA"/>
</dbReference>